<dbReference type="InterPro" id="IPR021235">
    <property type="entry name" value="DUF2637"/>
</dbReference>
<dbReference type="InParanoid" id="C7PYT1"/>
<dbReference type="AlphaFoldDB" id="C7PYT1"/>
<dbReference type="Pfam" id="PF10935">
    <property type="entry name" value="DUF2637"/>
    <property type="match status" value="1"/>
</dbReference>
<dbReference type="KEGG" id="cai:Caci_8584"/>
<reference evidence="3 4" key="1">
    <citation type="journal article" date="2009" name="Stand. Genomic Sci.">
        <title>Complete genome sequence of Catenulispora acidiphila type strain (ID 139908).</title>
        <authorList>
            <person name="Copeland A."/>
            <person name="Lapidus A."/>
            <person name="Glavina Del Rio T."/>
            <person name="Nolan M."/>
            <person name="Lucas S."/>
            <person name="Chen F."/>
            <person name="Tice H."/>
            <person name="Cheng J.F."/>
            <person name="Bruce D."/>
            <person name="Goodwin L."/>
            <person name="Pitluck S."/>
            <person name="Mikhailova N."/>
            <person name="Pati A."/>
            <person name="Ivanova N."/>
            <person name="Mavromatis K."/>
            <person name="Chen A."/>
            <person name="Palaniappan K."/>
            <person name="Chain P."/>
            <person name="Land M."/>
            <person name="Hauser L."/>
            <person name="Chang Y.J."/>
            <person name="Jeffries C.D."/>
            <person name="Chertkov O."/>
            <person name="Brettin T."/>
            <person name="Detter J.C."/>
            <person name="Han C."/>
            <person name="Ali Z."/>
            <person name="Tindall B.J."/>
            <person name="Goker M."/>
            <person name="Bristow J."/>
            <person name="Eisen J.A."/>
            <person name="Markowitz V."/>
            <person name="Hugenholtz P."/>
            <person name="Kyrpides N.C."/>
            <person name="Klenk H.P."/>
        </authorList>
    </citation>
    <scope>NUCLEOTIDE SEQUENCE [LARGE SCALE GENOMIC DNA]</scope>
    <source>
        <strain evidence="4">DSM 44928 / JCM 14897 / NBRC 102108 / NRRL B-24433 / ID139908</strain>
    </source>
</reference>
<evidence type="ECO:0000256" key="2">
    <source>
        <dbReference type="SAM" id="Phobius"/>
    </source>
</evidence>
<dbReference type="EMBL" id="CP001700">
    <property type="protein sequence ID" value="ACU77403.1"/>
    <property type="molecule type" value="Genomic_DNA"/>
</dbReference>
<dbReference type="Proteomes" id="UP000000851">
    <property type="component" value="Chromosome"/>
</dbReference>
<evidence type="ECO:0000313" key="3">
    <source>
        <dbReference type="EMBL" id="ACU77403.1"/>
    </source>
</evidence>
<feature type="transmembrane region" description="Helical" evidence="2">
    <location>
        <begin position="77"/>
        <end position="94"/>
    </location>
</feature>
<evidence type="ECO:0000256" key="1">
    <source>
        <dbReference type="SAM" id="MobiDB-lite"/>
    </source>
</evidence>
<protein>
    <recommendedName>
        <fullName evidence="5">DUF2637 domain-containing protein</fullName>
    </recommendedName>
</protein>
<dbReference type="eggNOG" id="ENOG502ZRXZ">
    <property type="taxonomic scope" value="Bacteria"/>
</dbReference>
<name>C7PYT1_CATAD</name>
<sequence length="311" mass="32334">MSCPSTPTPPHETASLLTPHRTTTTAETWNVCALISLALLTSAVATIVLIGFLGSYGPLRDAFLAIHQSPAAASRDPWAVDGLIAVATAAAIWLKNKAAAHRYAVTVGAITTAASLLLNFLHGCGVIRAGGQTNGPLHPVLVLIITSLPVGAIGFGSHLLIACVRNFRSRIPRTADGSGTAAIGQRNRGTDPKALHSGPVDHTLDRAVPTSRFHIAALVPDGPRAYRSPDQSRTASVAELDPALVELGRKALAGLAEDGVPPTRDALRARMGVGNGKASAVWTYLRAAGEPEHADRISERAAPVLSDQLAP</sequence>
<keyword evidence="4" id="KW-1185">Reference proteome</keyword>
<evidence type="ECO:0000313" key="4">
    <source>
        <dbReference type="Proteomes" id="UP000000851"/>
    </source>
</evidence>
<keyword evidence="2" id="KW-0472">Membrane</keyword>
<feature type="transmembrane region" description="Helical" evidence="2">
    <location>
        <begin position="103"/>
        <end position="121"/>
    </location>
</feature>
<feature type="region of interest" description="Disordered" evidence="1">
    <location>
        <begin position="175"/>
        <end position="200"/>
    </location>
</feature>
<keyword evidence="2" id="KW-1133">Transmembrane helix</keyword>
<gene>
    <name evidence="3" type="ordered locus">Caci_8584</name>
</gene>
<proteinExistence type="predicted"/>
<dbReference type="HOGENOM" id="CLU_893378_0_0_11"/>
<feature type="transmembrane region" description="Helical" evidence="2">
    <location>
        <begin position="31"/>
        <end position="57"/>
    </location>
</feature>
<evidence type="ECO:0008006" key="5">
    <source>
        <dbReference type="Google" id="ProtNLM"/>
    </source>
</evidence>
<keyword evidence="2" id="KW-0812">Transmembrane</keyword>
<feature type="region of interest" description="Disordered" evidence="1">
    <location>
        <begin position="292"/>
        <end position="311"/>
    </location>
</feature>
<organism evidence="3 4">
    <name type="scientific">Catenulispora acidiphila (strain DSM 44928 / JCM 14897 / NBRC 102108 / NRRL B-24433 / ID139908)</name>
    <dbReference type="NCBI Taxonomy" id="479433"/>
    <lineage>
        <taxon>Bacteria</taxon>
        <taxon>Bacillati</taxon>
        <taxon>Actinomycetota</taxon>
        <taxon>Actinomycetes</taxon>
        <taxon>Catenulisporales</taxon>
        <taxon>Catenulisporaceae</taxon>
        <taxon>Catenulispora</taxon>
    </lineage>
</organism>
<accession>C7PYT1</accession>
<feature type="transmembrane region" description="Helical" evidence="2">
    <location>
        <begin position="141"/>
        <end position="164"/>
    </location>
</feature>